<protein>
    <recommendedName>
        <fullName evidence="1">Peptidase S1 domain-containing protein</fullName>
    </recommendedName>
</protein>
<organism evidence="2 3">
    <name type="scientific">Allacma fusca</name>
    <dbReference type="NCBI Taxonomy" id="39272"/>
    <lineage>
        <taxon>Eukaryota</taxon>
        <taxon>Metazoa</taxon>
        <taxon>Ecdysozoa</taxon>
        <taxon>Arthropoda</taxon>
        <taxon>Hexapoda</taxon>
        <taxon>Collembola</taxon>
        <taxon>Symphypleona</taxon>
        <taxon>Sminthuridae</taxon>
        <taxon>Allacma</taxon>
    </lineage>
</organism>
<dbReference type="Pfam" id="PF00089">
    <property type="entry name" value="Trypsin"/>
    <property type="match status" value="1"/>
</dbReference>
<reference evidence="2" key="1">
    <citation type="submission" date="2021-06" db="EMBL/GenBank/DDBJ databases">
        <authorList>
            <person name="Hodson N. C."/>
            <person name="Mongue J. A."/>
            <person name="Jaron S. K."/>
        </authorList>
    </citation>
    <scope>NUCLEOTIDE SEQUENCE</scope>
</reference>
<name>A0A8J2JAA5_9HEXA</name>
<accession>A0A8J2JAA5</accession>
<sequence length="74" mass="8127">ESTSPTPLCSAVSIDSAFALTSAKCLDGFLNDPQSLVYSTKPNIKNYKRFVKVSNIWTPNYEDLTADLAIVKLD</sequence>
<evidence type="ECO:0000313" key="3">
    <source>
        <dbReference type="Proteomes" id="UP000708208"/>
    </source>
</evidence>
<dbReference type="Proteomes" id="UP000708208">
    <property type="component" value="Unassembled WGS sequence"/>
</dbReference>
<dbReference type="AlphaFoldDB" id="A0A8J2JAA5"/>
<proteinExistence type="predicted"/>
<comment type="caution">
    <text evidence="2">The sequence shown here is derived from an EMBL/GenBank/DDBJ whole genome shotgun (WGS) entry which is preliminary data.</text>
</comment>
<keyword evidence="3" id="KW-1185">Reference proteome</keyword>
<feature type="non-terminal residue" evidence="2">
    <location>
        <position position="74"/>
    </location>
</feature>
<evidence type="ECO:0000259" key="1">
    <source>
        <dbReference type="Pfam" id="PF00089"/>
    </source>
</evidence>
<evidence type="ECO:0000313" key="2">
    <source>
        <dbReference type="EMBL" id="CAG7706382.1"/>
    </source>
</evidence>
<dbReference type="InterPro" id="IPR001254">
    <property type="entry name" value="Trypsin_dom"/>
</dbReference>
<gene>
    <name evidence="2" type="ORF">AFUS01_LOCUS4667</name>
</gene>
<feature type="non-terminal residue" evidence="2">
    <location>
        <position position="1"/>
    </location>
</feature>
<dbReference type="GO" id="GO:0006508">
    <property type="term" value="P:proteolysis"/>
    <property type="evidence" value="ECO:0007669"/>
    <property type="project" value="InterPro"/>
</dbReference>
<dbReference type="EMBL" id="CAJVCH010029257">
    <property type="protein sequence ID" value="CAG7706382.1"/>
    <property type="molecule type" value="Genomic_DNA"/>
</dbReference>
<dbReference type="GO" id="GO:0004252">
    <property type="term" value="F:serine-type endopeptidase activity"/>
    <property type="evidence" value="ECO:0007669"/>
    <property type="project" value="InterPro"/>
</dbReference>
<feature type="domain" description="Peptidase S1" evidence="1">
    <location>
        <begin position="6"/>
        <end position="73"/>
    </location>
</feature>